<reference evidence="2 3" key="1">
    <citation type="submission" date="2020-08" db="EMBL/GenBank/DDBJ databases">
        <title>Plant Genome Project.</title>
        <authorList>
            <person name="Zhang R.-G."/>
        </authorList>
    </citation>
    <scope>NUCLEOTIDE SEQUENCE [LARGE SCALE GENOMIC DNA]</scope>
    <source>
        <tissue evidence="2">Rhizome</tissue>
    </source>
</reference>
<accession>A0A8J5LW27</accession>
<dbReference type="AlphaFoldDB" id="A0A8J5LW27"/>
<comment type="caution">
    <text evidence="2">The sequence shown here is derived from an EMBL/GenBank/DDBJ whole genome shotgun (WGS) entry which is preliminary data.</text>
</comment>
<gene>
    <name evidence="2" type="ORF">ZIOFF_006898</name>
</gene>
<organism evidence="2 3">
    <name type="scientific">Zingiber officinale</name>
    <name type="common">Ginger</name>
    <name type="synonym">Amomum zingiber</name>
    <dbReference type="NCBI Taxonomy" id="94328"/>
    <lineage>
        <taxon>Eukaryota</taxon>
        <taxon>Viridiplantae</taxon>
        <taxon>Streptophyta</taxon>
        <taxon>Embryophyta</taxon>
        <taxon>Tracheophyta</taxon>
        <taxon>Spermatophyta</taxon>
        <taxon>Magnoliopsida</taxon>
        <taxon>Liliopsida</taxon>
        <taxon>Zingiberales</taxon>
        <taxon>Zingiberaceae</taxon>
        <taxon>Zingiber</taxon>
    </lineage>
</organism>
<evidence type="ECO:0000313" key="2">
    <source>
        <dbReference type="EMBL" id="KAG6533037.1"/>
    </source>
</evidence>
<evidence type="ECO:0000313" key="3">
    <source>
        <dbReference type="Proteomes" id="UP000734854"/>
    </source>
</evidence>
<feature type="signal peptide" evidence="1">
    <location>
        <begin position="1"/>
        <end position="35"/>
    </location>
</feature>
<name>A0A8J5LW27_ZINOF</name>
<keyword evidence="3" id="KW-1185">Reference proteome</keyword>
<protein>
    <submittedName>
        <fullName evidence="2">Uncharacterized protein</fullName>
    </submittedName>
</protein>
<dbReference type="EMBL" id="JACMSC010000002">
    <property type="protein sequence ID" value="KAG6533037.1"/>
    <property type="molecule type" value="Genomic_DNA"/>
</dbReference>
<evidence type="ECO:0000256" key="1">
    <source>
        <dbReference type="SAM" id="SignalP"/>
    </source>
</evidence>
<feature type="chain" id="PRO_5035265766" evidence="1">
    <location>
        <begin position="36"/>
        <end position="88"/>
    </location>
</feature>
<keyword evidence="1" id="KW-0732">Signal</keyword>
<proteinExistence type="predicted"/>
<dbReference type="Proteomes" id="UP000734854">
    <property type="component" value="Unassembled WGS sequence"/>
</dbReference>
<sequence>MLAASTRSPWAMAWSGSMAAVALMLMVAITAEADASSEDPQLCYCPCMKDQCMTIEGATREVCAAACDQGCRDSGAAGQPNHYEFCGF</sequence>